<dbReference type="Pfam" id="PF00373">
    <property type="entry name" value="FERM_M"/>
    <property type="match status" value="1"/>
</dbReference>
<feature type="domain" description="FERM" evidence="2">
    <location>
        <begin position="93"/>
        <end position="407"/>
    </location>
</feature>
<dbReference type="Gene3D" id="2.30.29.30">
    <property type="entry name" value="Pleckstrin-homology domain (PH domain)/Phosphotyrosine-binding domain (PTB)"/>
    <property type="match status" value="1"/>
</dbReference>
<dbReference type="Proteomes" id="UP000694568">
    <property type="component" value="Unplaced"/>
</dbReference>
<proteinExistence type="predicted"/>
<gene>
    <name evidence="5" type="primary">LOC116039592</name>
</gene>
<evidence type="ECO:0000259" key="2">
    <source>
        <dbReference type="PROSITE" id="PS50057"/>
    </source>
</evidence>
<feature type="domain" description="Ras-associating" evidence="4">
    <location>
        <begin position="94"/>
        <end position="181"/>
    </location>
</feature>
<feature type="region of interest" description="Disordered" evidence="1">
    <location>
        <begin position="1553"/>
        <end position="1576"/>
    </location>
</feature>
<feature type="region of interest" description="Disordered" evidence="1">
    <location>
        <begin position="956"/>
        <end position="1023"/>
    </location>
</feature>
<reference evidence="5" key="2">
    <citation type="submission" date="2025-09" db="UniProtKB">
        <authorList>
            <consortium name="Ensembl"/>
        </authorList>
    </citation>
    <scope>IDENTIFICATION</scope>
</reference>
<evidence type="ECO:0000313" key="6">
    <source>
        <dbReference type="Proteomes" id="UP000694568"/>
    </source>
</evidence>
<feature type="region of interest" description="Disordered" evidence="1">
    <location>
        <begin position="1047"/>
        <end position="1079"/>
    </location>
</feature>
<dbReference type="FunFam" id="2.30.29.30:FF:000066">
    <property type="entry name" value="FERM and PDZ domain-containing protein 4"/>
    <property type="match status" value="1"/>
</dbReference>
<evidence type="ECO:0008006" key="7">
    <source>
        <dbReference type="Google" id="ProtNLM"/>
    </source>
</evidence>
<feature type="region of interest" description="Disordered" evidence="1">
    <location>
        <begin position="1374"/>
        <end position="1396"/>
    </location>
</feature>
<dbReference type="SUPFAM" id="SSF54236">
    <property type="entry name" value="Ubiquitin-like"/>
    <property type="match status" value="1"/>
</dbReference>
<dbReference type="InterPro" id="IPR036034">
    <property type="entry name" value="PDZ_sf"/>
</dbReference>
<feature type="compositionally biased region" description="Basic and acidic residues" evidence="1">
    <location>
        <begin position="452"/>
        <end position="471"/>
    </location>
</feature>
<feature type="compositionally biased region" description="Polar residues" evidence="1">
    <location>
        <begin position="526"/>
        <end position="539"/>
    </location>
</feature>
<dbReference type="Pfam" id="PF21989">
    <property type="entry name" value="RA_2"/>
    <property type="match status" value="1"/>
</dbReference>
<feature type="region of interest" description="Disordered" evidence="1">
    <location>
        <begin position="595"/>
        <end position="907"/>
    </location>
</feature>
<dbReference type="InterPro" id="IPR035963">
    <property type="entry name" value="FERM_2"/>
</dbReference>
<dbReference type="GeneTree" id="ENSGT00950000183035"/>
<dbReference type="PANTHER" id="PTHR46221:SF2">
    <property type="entry name" value="FERM AND PDZ DOMAIN-CONTAINING PROTEIN 1"/>
    <property type="match status" value="1"/>
</dbReference>
<feature type="compositionally biased region" description="Polar residues" evidence="1">
    <location>
        <begin position="490"/>
        <end position="509"/>
    </location>
</feature>
<dbReference type="Ensembl" id="ENSSLUT00000027480.1">
    <property type="protein sequence ID" value="ENSSLUP00000026602.1"/>
    <property type="gene ID" value="ENSSLUG00000012106.1"/>
</dbReference>
<sequence length="1796" mass="195794">MTTQGHFVCPGGPADGRLVPGDQLVKINNIAVDDLTPEQAAEIIRSTLIGPKSSFITPEKRAKLRSNPVKVHFAEEVEVNGHSQGNSLLFLPNVLKVYLENGQTKAFKFDSSTTVKDIVMTLKEKLSLSRIEHFSLVLEKQHSITILLLLHEEEQIQQVVQKREAHAYRCLFRVCFMPKPLQTLLQQDPNAFEYLYLQGVNDVLQERFAVEMRCNTALQLAALHIQERLASCGQSPKTNLKMITKTWGIENFVSSTLLRNMREKDLRKAISYHMKKSQSQNDPKQKGLSVDQTRLNYLEELSELKSFGGKSFSATMMLQDRESMVTLLVGARYGVSQVVNHKLGILSPLTEFTSITRIELLPESDKVSLVKIYLQDIKPITLLLESAAAKDMSCLIAGYCRVFVDPSLNVFPWIHDSKKHRVSAEEGYVSRCGSDSDTSSDFDMQALVTQVSHDERPCPRVSDPGEQRENVGQEGGGESGEEVRAAEEQPSVSLSEASDSCNTDSRVVTSPSSDSLDALEEDDLISCSSSSFHPNTGESLSRADERGSVSAEGSHGEHLLSPSPSSSSHLEFVFNFDQSDARCYYKLCSNITPDSARSLPHTLHRNEGEDGEEMEEDRGKAVDLEPIPILQPPPGFGDSSSDEEFFDARDRFTSPEDPSSGAMPRDGKVEEDRKGGDEEGGGRETLFQLRKRSRKRRSFMETDYTSRVSYPEPDPDKQDVVSSRLHKNFLAEANDAQMLSSDPEPSEQTQNPSPTVSSLTHSEGEPAQLESKPILSKPRSHGSDPQAPSRTRKQEMEMEPDAMESKSVTDVVKAASPTITVIRCRVDPDGKESADRRGDGKEEGEEQREMGEAKEEGEEEEAASVSGNGPFTNHMFLPETSVEEGKGGKEKKEVVREYSPSTSRPLIGAERQPEANTLPTCLIDVNKKSSNGLLGAHLIALEQNSYVEELKLEGVCEKSNPPSYSPPPPPPSSPLPPIPVLPKSQSDCFLMEEGGSENTGTSTKMSLSHSEERPIGKQSHTKKAQLHLDITTSVNEDAIHVFSSAMTTSDEVTHSSNSDSVFEDDEVSNSLNSSSNDKKDGCAIATKHSISANSATSSKGESQMTVKSLTDTEAHTRINLVNSDYTRAINSITAKLGAATKATSPTFNSGTRLQSKVTRDSASCLNQNVDKFRSDEAKASLASSSLVKAKTPTVHNLSKAPPSPTRFLFQTCSPSFMGSLSASTLRGKIQNLPLYLSRSQETLNQAVEGNVPQSPAEDNSRDDREIIIKVTGVDNVTQTIDFEMDTTAESVESDDSDTTVIGSERDGEFFVDKNSAKSFRSGLEVKEASSPLPVQTEPKPQHQNQLLYTGPVKNTPGPITEPPASIANSLQRDTSGLKMDTPGPIKDAPESKMRVRSPGEDIPGYKTNNQSRSIPPPIVVTTQNLNGPGLPFHGQSQTVSRTSSDRPLMGLCSPTGQTSDSTKTLSSDCRVFTICEDPSQTKGPAEVGTTPPLKSEFGCTSVLASGCESVVEGVQVPLDACGCPPVYTNCFGSGDSFDEELTVYEFSCRTESSGVTPTSGTSLPLVTSPPGPSFLSTDSPSFPRSILFSSSTSELSPLLSPLSDASDRFLSQTHKDTISRLGQQHFPEPPTGFQVLRVDVDQLLSILESSGADRSLTGHGGRHPRDTCPAHFTENKRVLQIEARRLMSGCQKVVGIEQSPEAMLHSLADSFRTLVELAGICLWFSGCERCDRRNAEAVAGLADVARSFRDFCLAAERANSKRSCQDLSTKLLAKQCTALTASVFCLTQLFRTLTAL</sequence>
<dbReference type="InterPro" id="IPR000159">
    <property type="entry name" value="RA_dom"/>
</dbReference>
<evidence type="ECO:0000259" key="4">
    <source>
        <dbReference type="PROSITE" id="PS50200"/>
    </source>
</evidence>
<dbReference type="Gene3D" id="1.20.80.10">
    <property type="match status" value="1"/>
</dbReference>
<dbReference type="Gene3D" id="3.10.20.90">
    <property type="entry name" value="Phosphatidylinositol 3-kinase Catalytic Subunit, Chain A, domain 1"/>
    <property type="match status" value="1"/>
</dbReference>
<dbReference type="InterPro" id="IPR029071">
    <property type="entry name" value="Ubiquitin-like_domsf"/>
</dbReference>
<accession>A0A8C9YS34</accession>
<dbReference type="InterPro" id="IPR001478">
    <property type="entry name" value="PDZ"/>
</dbReference>
<dbReference type="InterPro" id="IPR041779">
    <property type="entry name" value="FRMPD1/3/4_FERM_C"/>
</dbReference>
<dbReference type="InterPro" id="IPR011993">
    <property type="entry name" value="PH-like_dom_sf"/>
</dbReference>
<dbReference type="SUPFAM" id="SSF50156">
    <property type="entry name" value="PDZ domain-like"/>
    <property type="match status" value="1"/>
</dbReference>
<dbReference type="InterPro" id="IPR014352">
    <property type="entry name" value="FERM/acyl-CoA-bd_prot_sf"/>
</dbReference>
<keyword evidence="6" id="KW-1185">Reference proteome</keyword>
<name>A0A8C9YS34_SANLU</name>
<dbReference type="SUPFAM" id="SSF47031">
    <property type="entry name" value="Second domain of FERM"/>
    <property type="match status" value="1"/>
</dbReference>
<reference evidence="5" key="1">
    <citation type="submission" date="2025-08" db="UniProtKB">
        <authorList>
            <consortium name="Ensembl"/>
        </authorList>
    </citation>
    <scope>IDENTIFICATION</scope>
</reference>
<dbReference type="CDD" id="cd14473">
    <property type="entry name" value="FERM_B-lobe"/>
    <property type="match status" value="1"/>
</dbReference>
<feature type="compositionally biased region" description="Polar residues" evidence="1">
    <location>
        <begin position="1553"/>
        <end position="1565"/>
    </location>
</feature>
<dbReference type="PANTHER" id="PTHR46221">
    <property type="entry name" value="FERM AND PDZ DOMAIN-CONTAINING PROTEIN FAMILY MEMBER"/>
    <property type="match status" value="1"/>
</dbReference>
<feature type="compositionally biased region" description="Polar residues" evidence="1">
    <location>
        <begin position="1091"/>
        <end position="1109"/>
    </location>
</feature>
<feature type="compositionally biased region" description="Basic and acidic residues" evidence="1">
    <location>
        <begin position="883"/>
        <end position="896"/>
    </location>
</feature>
<evidence type="ECO:0000313" key="5">
    <source>
        <dbReference type="Ensembl" id="ENSSLUP00000026602.1"/>
    </source>
</evidence>
<feature type="compositionally biased region" description="Polar residues" evidence="1">
    <location>
        <begin position="746"/>
        <end position="761"/>
    </location>
</feature>
<feature type="compositionally biased region" description="Basic and acidic residues" evidence="1">
    <location>
        <begin position="665"/>
        <end position="682"/>
    </location>
</feature>
<dbReference type="PROSITE" id="PS50106">
    <property type="entry name" value="PDZ"/>
    <property type="match status" value="1"/>
</dbReference>
<dbReference type="InterPro" id="IPR000299">
    <property type="entry name" value="FERM_domain"/>
</dbReference>
<feature type="compositionally biased region" description="Polar residues" evidence="1">
    <location>
        <begin position="996"/>
        <end position="1008"/>
    </location>
</feature>
<feature type="compositionally biased region" description="Basic and acidic residues" evidence="1">
    <location>
        <begin position="824"/>
        <end position="854"/>
    </location>
</feature>
<dbReference type="PROSITE" id="PS50057">
    <property type="entry name" value="FERM_3"/>
    <property type="match status" value="1"/>
</dbReference>
<evidence type="ECO:0000259" key="3">
    <source>
        <dbReference type="PROSITE" id="PS50106"/>
    </source>
</evidence>
<feature type="domain" description="PDZ" evidence="3">
    <location>
        <begin position="8"/>
        <end position="47"/>
    </location>
</feature>
<dbReference type="GO" id="GO:0007165">
    <property type="term" value="P:signal transduction"/>
    <property type="evidence" value="ECO:0007669"/>
    <property type="project" value="InterPro"/>
</dbReference>
<dbReference type="CDD" id="cd13183">
    <property type="entry name" value="FERM_C_FRMPD1_FRMPD3_FRMPD4"/>
    <property type="match status" value="1"/>
</dbReference>
<dbReference type="SUPFAM" id="SSF50729">
    <property type="entry name" value="PH domain-like"/>
    <property type="match status" value="1"/>
</dbReference>
<feature type="region of interest" description="Disordered" evidence="1">
    <location>
        <begin position="452"/>
        <end position="567"/>
    </location>
</feature>
<feature type="region of interest" description="Disordered" evidence="1">
    <location>
        <begin position="1091"/>
        <end position="1110"/>
    </location>
</feature>
<dbReference type="SMART" id="SM00295">
    <property type="entry name" value="B41"/>
    <property type="match status" value="1"/>
</dbReference>
<feature type="compositionally biased region" description="Basic and acidic residues" evidence="1">
    <location>
        <begin position="1387"/>
        <end position="1396"/>
    </location>
</feature>
<protein>
    <recommendedName>
        <fullName evidence="7">FERM and PDZ domain containing 1</fullName>
    </recommendedName>
</protein>
<feature type="compositionally biased region" description="Polar residues" evidence="1">
    <location>
        <begin position="1047"/>
        <end position="1060"/>
    </location>
</feature>
<evidence type="ECO:0000256" key="1">
    <source>
        <dbReference type="SAM" id="MobiDB-lite"/>
    </source>
</evidence>
<feature type="compositionally biased region" description="Pro residues" evidence="1">
    <location>
        <begin position="963"/>
        <end position="980"/>
    </location>
</feature>
<dbReference type="PROSITE" id="PS50200">
    <property type="entry name" value="RA"/>
    <property type="match status" value="1"/>
</dbReference>
<dbReference type="Gene3D" id="2.30.42.10">
    <property type="match status" value="1"/>
</dbReference>
<dbReference type="InterPro" id="IPR019749">
    <property type="entry name" value="Band_41_domain"/>
</dbReference>
<organism evidence="5 6">
    <name type="scientific">Sander lucioperca</name>
    <name type="common">Pike-perch</name>
    <name type="synonym">Perca lucioperca</name>
    <dbReference type="NCBI Taxonomy" id="283035"/>
    <lineage>
        <taxon>Eukaryota</taxon>
        <taxon>Metazoa</taxon>
        <taxon>Chordata</taxon>
        <taxon>Craniata</taxon>
        <taxon>Vertebrata</taxon>
        <taxon>Euteleostomi</taxon>
        <taxon>Actinopterygii</taxon>
        <taxon>Neopterygii</taxon>
        <taxon>Teleostei</taxon>
        <taxon>Neoteleostei</taxon>
        <taxon>Acanthomorphata</taxon>
        <taxon>Eupercaria</taxon>
        <taxon>Perciformes</taxon>
        <taxon>Percoidei</taxon>
        <taxon>Percidae</taxon>
        <taxon>Luciopercinae</taxon>
        <taxon>Sander</taxon>
    </lineage>
</organism>
<dbReference type="InterPro" id="IPR019748">
    <property type="entry name" value="FERM_central"/>
</dbReference>